<protein>
    <submittedName>
        <fullName evidence="1">Uncharacterized protein</fullName>
    </submittedName>
</protein>
<comment type="caution">
    <text evidence="1">The sequence shown here is derived from an EMBL/GenBank/DDBJ whole genome shotgun (WGS) entry which is preliminary data.</text>
</comment>
<accession>A0ACC1RHT7</accession>
<organism evidence="1 2">
    <name type="scientific">Fusarium decemcellulare</name>
    <dbReference type="NCBI Taxonomy" id="57161"/>
    <lineage>
        <taxon>Eukaryota</taxon>
        <taxon>Fungi</taxon>
        <taxon>Dikarya</taxon>
        <taxon>Ascomycota</taxon>
        <taxon>Pezizomycotina</taxon>
        <taxon>Sordariomycetes</taxon>
        <taxon>Hypocreomycetidae</taxon>
        <taxon>Hypocreales</taxon>
        <taxon>Nectriaceae</taxon>
        <taxon>Fusarium</taxon>
        <taxon>Fusarium decemcellulare species complex</taxon>
    </lineage>
</organism>
<sequence length="118" mass="12520">MPRLRKGSDPLCFGVPDLGLASRRQTEETGQLPASASATEVRCGALGYYVRYEPLNLSTVGAPQIQVGHVHDIMHAGATAPDDKHLRKSQASNGSVHGDHPSISRRSSGTATCGYKHA</sequence>
<name>A0ACC1RHT7_9HYPO</name>
<proteinExistence type="predicted"/>
<evidence type="ECO:0000313" key="1">
    <source>
        <dbReference type="EMBL" id="KAJ3519426.1"/>
    </source>
</evidence>
<dbReference type="EMBL" id="JANRMS010003155">
    <property type="protein sequence ID" value="KAJ3519426.1"/>
    <property type="molecule type" value="Genomic_DNA"/>
</dbReference>
<evidence type="ECO:0000313" key="2">
    <source>
        <dbReference type="Proteomes" id="UP001148629"/>
    </source>
</evidence>
<gene>
    <name evidence="1" type="ORF">NM208_g14129</name>
</gene>
<reference evidence="1" key="1">
    <citation type="submission" date="2022-08" db="EMBL/GenBank/DDBJ databases">
        <title>Genome Sequence of Fusarium decemcellulare.</title>
        <authorList>
            <person name="Buettner E."/>
        </authorList>
    </citation>
    <scope>NUCLEOTIDE SEQUENCE</scope>
    <source>
        <strain evidence="1">Babe19</strain>
    </source>
</reference>
<dbReference type="Proteomes" id="UP001148629">
    <property type="component" value="Unassembled WGS sequence"/>
</dbReference>
<keyword evidence="2" id="KW-1185">Reference proteome</keyword>